<protein>
    <submittedName>
        <fullName evidence="2 4">Uncharacterized protein</fullName>
    </submittedName>
</protein>
<keyword evidence="1" id="KW-0472">Membrane</keyword>
<evidence type="ECO:0000313" key="4">
    <source>
        <dbReference type="WBParaSite" id="OFLC_0001132101-mRNA-1"/>
    </source>
</evidence>
<name>A0A183HV09_9BILA</name>
<dbReference type="Proteomes" id="UP000267606">
    <property type="component" value="Unassembled WGS sequence"/>
</dbReference>
<sequence>MAWLQPRMPRSTEASDRSNTVADRRLLAASIQKSARICYQSSPGAYSQSILYSQRFLFETSVQGYRGFVIVVFISFVNSVIFGISPQLQIEECISMRKNF</sequence>
<dbReference type="AlphaFoldDB" id="A0A183HV09"/>
<accession>A0A183HV09</accession>
<gene>
    <name evidence="2" type="ORF">OFLC_LOCUS11325</name>
</gene>
<dbReference type="EMBL" id="UZAJ01016247">
    <property type="protein sequence ID" value="VDO75665.1"/>
    <property type="molecule type" value="Genomic_DNA"/>
</dbReference>
<dbReference type="WBParaSite" id="OFLC_0001132101-mRNA-1">
    <property type="protein sequence ID" value="OFLC_0001132101-mRNA-1"/>
    <property type="gene ID" value="OFLC_0001132101"/>
</dbReference>
<evidence type="ECO:0000313" key="3">
    <source>
        <dbReference type="Proteomes" id="UP000267606"/>
    </source>
</evidence>
<keyword evidence="3" id="KW-1185">Reference proteome</keyword>
<feature type="transmembrane region" description="Helical" evidence="1">
    <location>
        <begin position="65"/>
        <end position="84"/>
    </location>
</feature>
<reference evidence="2 3" key="2">
    <citation type="submission" date="2018-11" db="EMBL/GenBank/DDBJ databases">
        <authorList>
            <consortium name="Pathogen Informatics"/>
        </authorList>
    </citation>
    <scope>NUCLEOTIDE SEQUENCE [LARGE SCALE GENOMIC DNA]</scope>
</reference>
<organism evidence="4">
    <name type="scientific">Onchocerca flexuosa</name>
    <dbReference type="NCBI Taxonomy" id="387005"/>
    <lineage>
        <taxon>Eukaryota</taxon>
        <taxon>Metazoa</taxon>
        <taxon>Ecdysozoa</taxon>
        <taxon>Nematoda</taxon>
        <taxon>Chromadorea</taxon>
        <taxon>Rhabditida</taxon>
        <taxon>Spirurina</taxon>
        <taxon>Spiruromorpha</taxon>
        <taxon>Filarioidea</taxon>
        <taxon>Onchocercidae</taxon>
        <taxon>Onchocerca</taxon>
    </lineage>
</organism>
<keyword evidence="1" id="KW-0812">Transmembrane</keyword>
<keyword evidence="1" id="KW-1133">Transmembrane helix</keyword>
<evidence type="ECO:0000256" key="1">
    <source>
        <dbReference type="SAM" id="Phobius"/>
    </source>
</evidence>
<evidence type="ECO:0000313" key="2">
    <source>
        <dbReference type="EMBL" id="VDO75665.1"/>
    </source>
</evidence>
<reference evidence="4" key="1">
    <citation type="submission" date="2016-06" db="UniProtKB">
        <authorList>
            <consortium name="WormBaseParasite"/>
        </authorList>
    </citation>
    <scope>IDENTIFICATION</scope>
</reference>
<proteinExistence type="predicted"/>